<accession>A0A173CT98</accession>
<organism evidence="8">
    <name type="scientific">Ostreobium sp. OS1B</name>
    <dbReference type="NCBI Taxonomy" id="1851547"/>
    <lineage>
        <taxon>Eukaryota</taxon>
        <taxon>Viridiplantae</taxon>
        <taxon>Chlorophyta</taxon>
        <taxon>core chlorophytes</taxon>
        <taxon>Ulvophyceae</taxon>
        <taxon>TCBD clade</taxon>
        <taxon>Bryopsidales</taxon>
        <taxon>Ostreobineae</taxon>
        <taxon>Ostreobiaceae</taxon>
        <taxon>Ostreobium</taxon>
    </lineage>
</organism>
<dbReference type="AlphaFoldDB" id="A0A173CT98"/>
<keyword evidence="3 6" id="KW-0201">Cytochrome c-type biogenesis</keyword>
<keyword evidence="4 6" id="KW-1133">Transmembrane helix</keyword>
<feature type="transmembrane region" description="Helical" evidence="6">
    <location>
        <begin position="142"/>
        <end position="168"/>
    </location>
</feature>
<feature type="transmembrane region" description="Helical" evidence="6">
    <location>
        <begin position="72"/>
        <end position="91"/>
    </location>
</feature>
<dbReference type="Pfam" id="PF01578">
    <property type="entry name" value="Cytochrom_C_asm"/>
    <property type="match status" value="1"/>
</dbReference>
<dbReference type="InterPro" id="IPR002541">
    <property type="entry name" value="Cyt_c_assembly"/>
</dbReference>
<comment type="similarity">
    <text evidence="6">Belongs to the CcmF/CycK/Ccl1/NrfE/CcsA family.</text>
</comment>
<keyword evidence="8" id="KW-0934">Plastid</keyword>
<sequence length="312" mass="35740">MIQYNWPFENLLINCSFIFLFIAMICYWIYLASFFKNIFLKFGQFSNIFANFSIFASLILRWINSGHFPLSNLYESLIFLSWGLSLIHIILENTTQNYFVGALLSPTTLFINSFALFNLPVDMQKISPLIPALQSNWLMMHVSVMLLSYATLFSGALLSISFLIVVWIETLMAPGTLKIILQNLDSSSSETGFSLSSKEKKENFFKFDYLNNLDNLSYRLIGIGFSFLTIGILSGAVWANEAWGSYWSWDPKETWALITWITFAIYLHTRLVKGWQGQKPALVASIGFLILWICYLGVNLLGKGLHSYGWFL</sequence>
<dbReference type="GO" id="GO:0017004">
    <property type="term" value="P:cytochrome complex assembly"/>
    <property type="evidence" value="ECO:0007669"/>
    <property type="project" value="UniProtKB-UniRule"/>
</dbReference>
<evidence type="ECO:0000256" key="3">
    <source>
        <dbReference type="ARBA" id="ARBA00022748"/>
    </source>
</evidence>
<geneLocation type="chloroplast" evidence="8"/>
<proteinExistence type="inferred from homology"/>
<dbReference type="InterPro" id="IPR017562">
    <property type="entry name" value="Cyt_c_biogenesis_CcsA"/>
</dbReference>
<dbReference type="GO" id="GO:0009535">
    <property type="term" value="C:chloroplast thylakoid membrane"/>
    <property type="evidence" value="ECO:0007669"/>
    <property type="project" value="UniProtKB-SubCell"/>
</dbReference>
<feature type="transmembrane region" description="Helical" evidence="6">
    <location>
        <begin position="216"/>
        <end position="240"/>
    </location>
</feature>
<feature type="transmembrane region" description="Helical" evidence="6">
    <location>
        <begin position="42"/>
        <end position="60"/>
    </location>
</feature>
<dbReference type="PANTHER" id="PTHR30071:SF1">
    <property type="entry name" value="CYTOCHROME B_B6 PROTEIN-RELATED"/>
    <property type="match status" value="1"/>
</dbReference>
<keyword evidence="5 6" id="KW-0472">Membrane</keyword>
<dbReference type="HAMAP" id="MF_01391">
    <property type="entry name" value="CytC_CcsA"/>
    <property type="match status" value="1"/>
</dbReference>
<dbReference type="GO" id="GO:0005886">
    <property type="term" value="C:plasma membrane"/>
    <property type="evidence" value="ECO:0007669"/>
    <property type="project" value="TreeGrafter"/>
</dbReference>
<dbReference type="NCBIfam" id="TIGR03144">
    <property type="entry name" value="cytochr_II_ccsB"/>
    <property type="match status" value="1"/>
</dbReference>
<keyword evidence="2 6" id="KW-0812">Transmembrane</keyword>
<evidence type="ECO:0000256" key="2">
    <source>
        <dbReference type="ARBA" id="ARBA00022692"/>
    </source>
</evidence>
<reference evidence="8" key="1">
    <citation type="submission" date="2016-03" db="EMBL/GenBank/DDBJ databases">
        <title>The 'other' coral symbiont: Ostreobium diversity and distribution.</title>
        <authorList>
            <person name="del Campo J."/>
            <person name="Pombert J.-F."/>
            <person name="Slapeta J."/>
            <person name="Larkum A."/>
            <person name="Keeling P.J."/>
        </authorList>
    </citation>
    <scope>NUCLEOTIDE SEQUENCE</scope>
    <source>
        <strain evidence="8">OS1B</strain>
    </source>
</reference>
<dbReference type="GO" id="GO:0020037">
    <property type="term" value="F:heme binding"/>
    <property type="evidence" value="ECO:0007669"/>
    <property type="project" value="InterPro"/>
</dbReference>
<comment type="function">
    <text evidence="6">Required during biogenesis of c-type cytochromes (cytochrome c6 and cytochrome f) at the step of heme attachment.</text>
</comment>
<evidence type="ECO:0000313" key="8">
    <source>
        <dbReference type="EMBL" id="ANG44385.1"/>
    </source>
</evidence>
<comment type="subunit">
    <text evidence="6">May interact with Ccs1.</text>
</comment>
<name>A0A173CT98_9CHLO</name>
<protein>
    <recommendedName>
        <fullName evidence="6">Cytochrome c biogenesis protein CcsA</fullName>
    </recommendedName>
</protein>
<feature type="domain" description="Cytochrome c assembly protein" evidence="7">
    <location>
        <begin position="70"/>
        <end position="306"/>
    </location>
</feature>
<feature type="transmembrane region" description="Helical" evidence="6">
    <location>
        <begin position="281"/>
        <end position="302"/>
    </location>
</feature>
<gene>
    <name evidence="6 8" type="primary">ccsA</name>
</gene>
<feature type="transmembrane region" description="Helical" evidence="6">
    <location>
        <begin position="12"/>
        <end position="30"/>
    </location>
</feature>
<evidence type="ECO:0000256" key="4">
    <source>
        <dbReference type="ARBA" id="ARBA00022989"/>
    </source>
</evidence>
<evidence type="ECO:0000259" key="7">
    <source>
        <dbReference type="Pfam" id="PF01578"/>
    </source>
</evidence>
<evidence type="ECO:0000256" key="5">
    <source>
        <dbReference type="ARBA" id="ARBA00023136"/>
    </source>
</evidence>
<keyword evidence="6" id="KW-0793">Thylakoid</keyword>
<dbReference type="InterPro" id="IPR045062">
    <property type="entry name" value="Cyt_c_biogenesis_CcsA/CcmC"/>
</dbReference>
<evidence type="ECO:0000256" key="1">
    <source>
        <dbReference type="ARBA" id="ARBA00004141"/>
    </source>
</evidence>
<keyword evidence="8" id="KW-0150">Chloroplast</keyword>
<comment type="subcellular location">
    <subcellularLocation>
        <location evidence="1">Membrane</location>
        <topology evidence="1">Multi-pass membrane protein</topology>
    </subcellularLocation>
    <subcellularLocation>
        <location evidence="6">Plastid</location>
        <location evidence="6">Chloroplast thylakoid membrane</location>
        <topology evidence="6">Multi-pass membrane protein</topology>
    </subcellularLocation>
</comment>
<feature type="transmembrane region" description="Helical" evidence="6">
    <location>
        <begin position="252"/>
        <end position="269"/>
    </location>
</feature>
<dbReference type="PANTHER" id="PTHR30071">
    <property type="entry name" value="HEME EXPORTER PROTEIN C"/>
    <property type="match status" value="1"/>
</dbReference>
<feature type="transmembrane region" description="Helical" evidence="6">
    <location>
        <begin position="97"/>
        <end position="121"/>
    </location>
</feature>
<evidence type="ECO:0000256" key="6">
    <source>
        <dbReference type="HAMAP-Rule" id="MF_01391"/>
    </source>
</evidence>
<dbReference type="EMBL" id="KU979013">
    <property type="protein sequence ID" value="ANG44385.1"/>
    <property type="molecule type" value="Genomic_DNA"/>
</dbReference>